<keyword evidence="7" id="KW-0967">Endosome</keyword>
<dbReference type="Gene3D" id="6.10.140.180">
    <property type="match status" value="1"/>
</dbReference>
<dbReference type="InterPro" id="IPR040608">
    <property type="entry name" value="Snf8/Vps36"/>
</dbReference>
<dbReference type="AlphaFoldDB" id="A0A0N8BXN3"/>
<gene>
    <name evidence="11" type="primary">EOG090X09XM</name>
</gene>
<dbReference type="InterPro" id="IPR016689">
    <property type="entry name" value="ESCRT-2_cplx_Snf8"/>
</dbReference>
<evidence type="ECO:0000256" key="6">
    <source>
        <dbReference type="ARBA" id="ARBA00022490"/>
    </source>
</evidence>
<keyword evidence="5 10" id="KW-0813">Transport</keyword>
<evidence type="ECO:0000256" key="4">
    <source>
        <dbReference type="ARBA" id="ARBA00017052"/>
    </source>
</evidence>
<dbReference type="PIRSF" id="PIRSF017215">
    <property type="entry name" value="ESCRT2_Vps22"/>
    <property type="match status" value="1"/>
</dbReference>
<dbReference type="InterPro" id="IPR036390">
    <property type="entry name" value="WH_DNA-bd_sf"/>
</dbReference>
<dbReference type="Gene3D" id="1.10.10.10">
    <property type="entry name" value="Winged helix-like DNA-binding domain superfamily/Winged helix DNA-binding domain"/>
    <property type="match status" value="2"/>
</dbReference>
<dbReference type="FunFam" id="1.10.10.10:FF:000085">
    <property type="entry name" value="Vacuolar-sorting protein SNF8"/>
    <property type="match status" value="1"/>
</dbReference>
<dbReference type="Pfam" id="PF04157">
    <property type="entry name" value="EAP30"/>
    <property type="match status" value="1"/>
</dbReference>
<organism evidence="11">
    <name type="scientific">Daphnia magna</name>
    <dbReference type="NCBI Taxonomy" id="35525"/>
    <lineage>
        <taxon>Eukaryota</taxon>
        <taxon>Metazoa</taxon>
        <taxon>Ecdysozoa</taxon>
        <taxon>Arthropoda</taxon>
        <taxon>Crustacea</taxon>
        <taxon>Branchiopoda</taxon>
        <taxon>Diplostraca</taxon>
        <taxon>Cladocera</taxon>
        <taxon>Anomopoda</taxon>
        <taxon>Daphniidae</taxon>
        <taxon>Daphnia</taxon>
    </lineage>
</organism>
<dbReference type="GO" id="GO:0043328">
    <property type="term" value="P:protein transport to vacuole involved in ubiquitin-dependent protein catabolic process via the multivesicular body sorting pathway"/>
    <property type="evidence" value="ECO:0007669"/>
    <property type="project" value="TreeGrafter"/>
</dbReference>
<sequence length="252" mass="28732">MRKRPGIGAIHKQRVEQERFRGKATELQDNVFEQMTNQMEKFRTNLETFASKHRNEIKKNPAFRKQFQEMCSSIGVDPLASSKGFWSELLGVGDFYYEIAVQVIEVCMATSQRNGGLITLGELRHKLIKARGKAQHHQNISNDDIIRAIKKLKVLGSGFSIISLKDTQDSSDVLIRSIPGELNADHTEVLIIAEAQAFTSIETMKCKLKWDDVRCQQIINELIRDGVAWVDEQSTAKTYWFPSFFKPLINEG</sequence>
<evidence type="ECO:0000256" key="8">
    <source>
        <dbReference type="ARBA" id="ARBA00022927"/>
    </source>
</evidence>
<comment type="function">
    <text evidence="10">Component of the endosomal sorting complex required for transport II (ESCRT-II), which is required for multivesicular body (MVB) formation and sorting of endosomal cargo proteins into MVBs.</text>
</comment>
<evidence type="ECO:0000256" key="10">
    <source>
        <dbReference type="PIRNR" id="PIRNR017215"/>
    </source>
</evidence>
<name>A0A0N8BXN3_9CRUS</name>
<comment type="subunit">
    <text evidence="10">Component of the endosomal sorting complex required for transport II (ESCRT-II).</text>
</comment>
<comment type="subcellular location">
    <subcellularLocation>
        <location evidence="2">Cytoplasm</location>
    </subcellularLocation>
    <subcellularLocation>
        <location evidence="1">Endosome membrane</location>
        <topology evidence="1">Peripheral membrane protein</topology>
    </subcellularLocation>
</comment>
<dbReference type="OrthoDB" id="283883at2759"/>
<evidence type="ECO:0000256" key="5">
    <source>
        <dbReference type="ARBA" id="ARBA00022448"/>
    </source>
</evidence>
<evidence type="ECO:0000256" key="3">
    <source>
        <dbReference type="ARBA" id="ARBA00009834"/>
    </source>
</evidence>
<reference evidence="11" key="1">
    <citation type="submission" date="2018-08" db="EMBL/GenBank/DDBJ databases">
        <authorList>
            <person name="Cornetti L."/>
        </authorList>
    </citation>
    <scope>NUCLEOTIDE SEQUENCE</scope>
    <source>
        <strain evidence="11">CH-H-1</strain>
    </source>
</reference>
<accession>A0A0N8BXN3</accession>
<dbReference type="GO" id="GO:0000814">
    <property type="term" value="C:ESCRT II complex"/>
    <property type="evidence" value="ECO:0007669"/>
    <property type="project" value="UniProtKB-UniRule"/>
</dbReference>
<keyword evidence="6" id="KW-0963">Cytoplasm</keyword>
<keyword evidence="8 10" id="KW-0653">Protein transport</keyword>
<evidence type="ECO:0000256" key="9">
    <source>
        <dbReference type="ARBA" id="ARBA00023136"/>
    </source>
</evidence>
<proteinExistence type="evidence at transcript level"/>
<dbReference type="EMBL" id="LR010635">
    <property type="protein sequence ID" value="SVE80254.1"/>
    <property type="molecule type" value="mRNA"/>
</dbReference>
<evidence type="ECO:0000313" key="11">
    <source>
        <dbReference type="EMBL" id="SVE80254.1"/>
    </source>
</evidence>
<dbReference type="SUPFAM" id="SSF46785">
    <property type="entry name" value="Winged helix' DNA-binding domain"/>
    <property type="match status" value="2"/>
</dbReference>
<keyword evidence="9" id="KW-0472">Membrane</keyword>
<dbReference type="PANTHER" id="PTHR12806:SF0">
    <property type="entry name" value="VACUOLAR-SORTING PROTEIN SNF8"/>
    <property type="match status" value="1"/>
</dbReference>
<evidence type="ECO:0000256" key="2">
    <source>
        <dbReference type="ARBA" id="ARBA00004496"/>
    </source>
</evidence>
<dbReference type="FunFam" id="1.10.10.10:FF:000397">
    <property type="entry name" value="Vacuolar-sorting protein SNF8"/>
    <property type="match status" value="1"/>
</dbReference>
<dbReference type="PANTHER" id="PTHR12806">
    <property type="entry name" value="EAP30 SUBUNIT OF ELL COMPLEX"/>
    <property type="match status" value="1"/>
</dbReference>
<evidence type="ECO:0000256" key="1">
    <source>
        <dbReference type="ARBA" id="ARBA00004481"/>
    </source>
</evidence>
<dbReference type="InterPro" id="IPR036388">
    <property type="entry name" value="WH-like_DNA-bd_sf"/>
</dbReference>
<protein>
    <recommendedName>
        <fullName evidence="4 10">Vacuolar-sorting protein SNF8</fullName>
    </recommendedName>
</protein>
<comment type="similarity">
    <text evidence="3 10">Belongs to the SNF8 family.</text>
</comment>
<evidence type="ECO:0000256" key="7">
    <source>
        <dbReference type="ARBA" id="ARBA00022753"/>
    </source>
</evidence>